<evidence type="ECO:0000259" key="1">
    <source>
        <dbReference type="Pfam" id="PF04480"/>
    </source>
</evidence>
<dbReference type="Proteomes" id="UP000722336">
    <property type="component" value="Unassembled WGS sequence"/>
</dbReference>
<keyword evidence="2" id="KW-0255">Endonuclease</keyword>
<evidence type="ECO:0000313" key="2">
    <source>
        <dbReference type="EMBL" id="MBV7256836.1"/>
    </source>
</evidence>
<dbReference type="PANTHER" id="PTHR38590">
    <property type="entry name" value="BLL0828 PROTEIN"/>
    <property type="match status" value="1"/>
</dbReference>
<dbReference type="GO" id="GO:0004519">
    <property type="term" value="F:endonuclease activity"/>
    <property type="evidence" value="ECO:0007669"/>
    <property type="project" value="UniProtKB-KW"/>
</dbReference>
<organism evidence="2 3">
    <name type="scientific">Pacificimonas pallii</name>
    <dbReference type="NCBI Taxonomy" id="2827236"/>
    <lineage>
        <taxon>Bacteria</taxon>
        <taxon>Pseudomonadati</taxon>
        <taxon>Pseudomonadota</taxon>
        <taxon>Alphaproteobacteria</taxon>
        <taxon>Sphingomonadales</taxon>
        <taxon>Sphingosinicellaceae</taxon>
        <taxon>Pacificimonas</taxon>
    </lineage>
</organism>
<dbReference type="Pfam" id="PF04480">
    <property type="entry name" value="DUF559"/>
    <property type="match status" value="1"/>
</dbReference>
<name>A0ABS6SES4_9SPHN</name>
<reference evidence="2 3" key="1">
    <citation type="submission" date="2021-04" db="EMBL/GenBank/DDBJ databases">
        <authorList>
            <person name="Pira H."/>
            <person name="Risdian C."/>
            <person name="Wink J."/>
        </authorList>
    </citation>
    <scope>NUCLEOTIDE SEQUENCE [LARGE SCALE GENOMIC DNA]</scope>
    <source>
        <strain evidence="2 3">WHA3</strain>
    </source>
</reference>
<keyword evidence="2" id="KW-0540">Nuclease</keyword>
<keyword evidence="3" id="KW-1185">Reference proteome</keyword>
<gene>
    <name evidence="2" type="ORF">KCG44_08550</name>
</gene>
<dbReference type="CDD" id="cd01038">
    <property type="entry name" value="Endonuclease_DUF559"/>
    <property type="match status" value="1"/>
</dbReference>
<dbReference type="InterPro" id="IPR007569">
    <property type="entry name" value="DUF559"/>
</dbReference>
<keyword evidence="2" id="KW-0378">Hydrolase</keyword>
<evidence type="ECO:0000313" key="3">
    <source>
        <dbReference type="Proteomes" id="UP000722336"/>
    </source>
</evidence>
<dbReference type="RefSeq" id="WP_218445592.1">
    <property type="nucleotide sequence ID" value="NZ_JAGSPA010000002.1"/>
</dbReference>
<dbReference type="EMBL" id="JAGSPA010000002">
    <property type="protein sequence ID" value="MBV7256836.1"/>
    <property type="molecule type" value="Genomic_DNA"/>
</dbReference>
<proteinExistence type="predicted"/>
<dbReference type="PANTHER" id="PTHR38590:SF1">
    <property type="entry name" value="BLL0828 PROTEIN"/>
    <property type="match status" value="1"/>
</dbReference>
<sequence>MPRRDPIPLKRAKALRSNIPLAEALLWEKLRARRLGGMKFSRQVPIGPYIVDFAARRERLAIELDGDSHAGRETYDAARTAFIEGQGWHVLRFWNDDIFTNIEGACADILRAAESRCAAPSP</sequence>
<dbReference type="InterPro" id="IPR047216">
    <property type="entry name" value="Endonuclease_DUF559_bact"/>
</dbReference>
<accession>A0ABS6SES4</accession>
<protein>
    <submittedName>
        <fullName evidence="2">Endonuclease domain-containing protein</fullName>
    </submittedName>
</protein>
<feature type="domain" description="DUF559" evidence="1">
    <location>
        <begin position="10"/>
        <end position="112"/>
    </location>
</feature>
<comment type="caution">
    <text evidence="2">The sequence shown here is derived from an EMBL/GenBank/DDBJ whole genome shotgun (WGS) entry which is preliminary data.</text>
</comment>